<feature type="region of interest" description="Disordered" evidence="1">
    <location>
        <begin position="148"/>
        <end position="180"/>
    </location>
</feature>
<evidence type="ECO:0000313" key="3">
    <source>
        <dbReference type="Proteomes" id="UP000657574"/>
    </source>
</evidence>
<reference evidence="2" key="1">
    <citation type="journal article" date="2014" name="Int. J. Syst. Evol. Microbiol.">
        <title>Complete genome sequence of Corynebacterium casei LMG S-19264T (=DSM 44701T), isolated from a smear-ripened cheese.</title>
        <authorList>
            <consortium name="US DOE Joint Genome Institute (JGI-PGF)"/>
            <person name="Walter F."/>
            <person name="Albersmeier A."/>
            <person name="Kalinowski J."/>
            <person name="Ruckert C."/>
        </authorList>
    </citation>
    <scope>NUCLEOTIDE SEQUENCE</scope>
    <source>
        <strain evidence="2">JCM 3086</strain>
    </source>
</reference>
<protein>
    <submittedName>
        <fullName evidence="2">Uncharacterized protein</fullName>
    </submittedName>
</protein>
<comment type="caution">
    <text evidence="2">The sequence shown here is derived from an EMBL/GenBank/DDBJ whole genome shotgun (WGS) entry which is preliminary data.</text>
</comment>
<dbReference type="EMBL" id="BMQA01000070">
    <property type="protein sequence ID" value="GGJ62116.1"/>
    <property type="molecule type" value="Genomic_DNA"/>
</dbReference>
<organism evidence="2 3">
    <name type="scientific">Streptomyces brasiliensis</name>
    <dbReference type="NCBI Taxonomy" id="1954"/>
    <lineage>
        <taxon>Bacteria</taxon>
        <taxon>Bacillati</taxon>
        <taxon>Actinomycetota</taxon>
        <taxon>Actinomycetes</taxon>
        <taxon>Kitasatosporales</taxon>
        <taxon>Streptomycetaceae</taxon>
        <taxon>Streptomyces</taxon>
    </lineage>
</organism>
<dbReference type="AlphaFoldDB" id="A0A917P561"/>
<keyword evidence="3" id="KW-1185">Reference proteome</keyword>
<reference evidence="2" key="2">
    <citation type="submission" date="2020-09" db="EMBL/GenBank/DDBJ databases">
        <authorList>
            <person name="Sun Q."/>
            <person name="Ohkuma M."/>
        </authorList>
    </citation>
    <scope>NUCLEOTIDE SEQUENCE</scope>
    <source>
        <strain evidence="2">JCM 3086</strain>
    </source>
</reference>
<sequence length="180" mass="19975">MRIWIWWSSREGKDLPRSRDLLINPHDVEARCGGKRGMVWDGYKVKTCEDDLPHLVVNVATIHAAVDDSRLIDSVHENLQRRGTKPGEHLVDAGCARSAASAAATPLPPAGADRADEPSWTHEAHCALIHPKLRSYPPLFRFRVVDHEATGTDRSAQTRRAPPRRHRARAGSDLPGPGPR</sequence>
<name>A0A917P561_9ACTN</name>
<evidence type="ECO:0000256" key="1">
    <source>
        <dbReference type="SAM" id="MobiDB-lite"/>
    </source>
</evidence>
<evidence type="ECO:0000313" key="2">
    <source>
        <dbReference type="EMBL" id="GGJ62116.1"/>
    </source>
</evidence>
<proteinExistence type="predicted"/>
<gene>
    <name evidence="2" type="ORF">GCM10010121_085930</name>
</gene>
<dbReference type="Proteomes" id="UP000657574">
    <property type="component" value="Unassembled WGS sequence"/>
</dbReference>
<accession>A0A917P561</accession>